<reference evidence="2" key="1">
    <citation type="submission" date="2021-05" db="EMBL/GenBank/DDBJ databases">
        <authorList>
            <person name="Alioto T."/>
            <person name="Alioto T."/>
            <person name="Gomez Garrido J."/>
        </authorList>
    </citation>
    <scope>NUCLEOTIDE SEQUENCE</scope>
</reference>
<sequence length="109" mass="12618">MKMKKKGVERATSPRKLLIASDLDVKRRKTSSMLLGSIYWRNILSQTREEKVGESERKRKGEKESGRVRVKERKKSGEGDKKKREKAGESKKGREREGERVSEGNEEIK</sequence>
<evidence type="ECO:0000313" key="2">
    <source>
        <dbReference type="EMBL" id="CAG6791745.1"/>
    </source>
</evidence>
<accession>A0A8D9FKC3</accession>
<protein>
    <submittedName>
        <fullName evidence="2">Uncharacterized protein</fullName>
    </submittedName>
</protein>
<evidence type="ECO:0000256" key="1">
    <source>
        <dbReference type="SAM" id="MobiDB-lite"/>
    </source>
</evidence>
<feature type="region of interest" description="Disordered" evidence="1">
    <location>
        <begin position="46"/>
        <end position="109"/>
    </location>
</feature>
<dbReference type="EMBL" id="HBUF01677744">
    <property type="protein sequence ID" value="CAG6791745.1"/>
    <property type="molecule type" value="Transcribed_RNA"/>
</dbReference>
<proteinExistence type="predicted"/>
<organism evidence="2">
    <name type="scientific">Cacopsylla melanoneura</name>
    <dbReference type="NCBI Taxonomy" id="428564"/>
    <lineage>
        <taxon>Eukaryota</taxon>
        <taxon>Metazoa</taxon>
        <taxon>Ecdysozoa</taxon>
        <taxon>Arthropoda</taxon>
        <taxon>Hexapoda</taxon>
        <taxon>Insecta</taxon>
        <taxon>Pterygota</taxon>
        <taxon>Neoptera</taxon>
        <taxon>Paraneoptera</taxon>
        <taxon>Hemiptera</taxon>
        <taxon>Sternorrhyncha</taxon>
        <taxon>Psylloidea</taxon>
        <taxon>Psyllidae</taxon>
        <taxon>Psyllinae</taxon>
        <taxon>Cacopsylla</taxon>
    </lineage>
</organism>
<dbReference type="AlphaFoldDB" id="A0A8D9FKC3"/>
<name>A0A8D9FKC3_9HEMI</name>
<feature type="compositionally biased region" description="Basic and acidic residues" evidence="1">
    <location>
        <begin position="47"/>
        <end position="109"/>
    </location>
</feature>